<sequence length="322" mass="35357">MAWPKAIKTLNGTIVLAYLAGQFHGSKGGHSPAVSVSKDKGRSFSDPRILKDFSENINYPESGNLAMGLAADGAIVLLAMAYKGNEANHIFGWRSEDDGETWEPVDTSALGPNKTGSVSGTIIQIPGNKLMVAGHYRAGSEPYQTGIWQSISDDGGKTWQKPEMITNINGGEPVLMRSGDRLLVLIRGREAGAVRQYLAVSEDLGKTWRLELTSIDAQNNHTLGLAHPFAMINPSNPAQLIALTTERPLPGSIWLWKGDVDKLTFELDSKLMDIPEVKAVGRDDYGYTWLVHLEGSHYLMFYYHGFKRGDNAIWVAEFDLPI</sequence>
<reference evidence="3" key="1">
    <citation type="journal article" date="2019" name="Int. J. Syst. Evol. Microbiol.">
        <title>The Global Catalogue of Microorganisms (GCM) 10K type strain sequencing project: providing services to taxonomists for standard genome sequencing and annotation.</title>
        <authorList>
            <consortium name="The Broad Institute Genomics Platform"/>
            <consortium name="The Broad Institute Genome Sequencing Center for Infectious Disease"/>
            <person name="Wu L."/>
            <person name="Ma J."/>
        </authorList>
    </citation>
    <scope>NUCLEOTIDE SEQUENCE [LARGE SCALE GENOMIC DNA]</scope>
    <source>
        <strain evidence="3">KCTC 52416</strain>
    </source>
</reference>
<protein>
    <submittedName>
        <fullName evidence="2">Sialidase family protein</fullName>
        <ecNumber evidence="2">3.2.1.-</ecNumber>
    </submittedName>
</protein>
<accession>A0ABV7JFD3</accession>
<dbReference type="Pfam" id="PF13088">
    <property type="entry name" value="BNR_2"/>
    <property type="match status" value="1"/>
</dbReference>
<keyword evidence="2" id="KW-0378">Hydrolase</keyword>
<dbReference type="EMBL" id="JBHRTA010000009">
    <property type="protein sequence ID" value="MFC3196800.1"/>
    <property type="molecule type" value="Genomic_DNA"/>
</dbReference>
<keyword evidence="2" id="KW-0326">Glycosidase</keyword>
<dbReference type="InterPro" id="IPR036278">
    <property type="entry name" value="Sialidase_sf"/>
</dbReference>
<organism evidence="2 3">
    <name type="scientific">Parapedobacter deserti</name>
    <dbReference type="NCBI Taxonomy" id="1912957"/>
    <lineage>
        <taxon>Bacteria</taxon>
        <taxon>Pseudomonadati</taxon>
        <taxon>Bacteroidota</taxon>
        <taxon>Sphingobacteriia</taxon>
        <taxon>Sphingobacteriales</taxon>
        <taxon>Sphingobacteriaceae</taxon>
        <taxon>Parapedobacter</taxon>
    </lineage>
</organism>
<dbReference type="GO" id="GO:0016798">
    <property type="term" value="F:hydrolase activity, acting on glycosyl bonds"/>
    <property type="evidence" value="ECO:0007669"/>
    <property type="project" value="UniProtKB-KW"/>
</dbReference>
<comment type="caution">
    <text evidence="2">The sequence shown here is derived from an EMBL/GenBank/DDBJ whole genome shotgun (WGS) entry which is preliminary data.</text>
</comment>
<proteinExistence type="predicted"/>
<evidence type="ECO:0000313" key="2">
    <source>
        <dbReference type="EMBL" id="MFC3196800.1"/>
    </source>
</evidence>
<dbReference type="SUPFAM" id="SSF50939">
    <property type="entry name" value="Sialidases"/>
    <property type="match status" value="1"/>
</dbReference>
<keyword evidence="3" id="KW-1185">Reference proteome</keyword>
<evidence type="ECO:0000313" key="3">
    <source>
        <dbReference type="Proteomes" id="UP001595526"/>
    </source>
</evidence>
<dbReference type="Gene3D" id="2.120.10.10">
    <property type="match status" value="1"/>
</dbReference>
<dbReference type="InterPro" id="IPR011040">
    <property type="entry name" value="Sialidase"/>
</dbReference>
<name>A0ABV7JFD3_9SPHI</name>
<dbReference type="CDD" id="cd15482">
    <property type="entry name" value="Sialidase_non-viral"/>
    <property type="match status" value="1"/>
</dbReference>
<gene>
    <name evidence="2" type="ORF">ACFOET_04155</name>
</gene>
<evidence type="ECO:0000259" key="1">
    <source>
        <dbReference type="Pfam" id="PF13088"/>
    </source>
</evidence>
<feature type="domain" description="Sialidase" evidence="1">
    <location>
        <begin position="10"/>
        <end position="238"/>
    </location>
</feature>
<dbReference type="EC" id="3.2.1.-" evidence="2"/>
<dbReference type="Proteomes" id="UP001595526">
    <property type="component" value="Unassembled WGS sequence"/>
</dbReference>
<dbReference type="RefSeq" id="WP_379019867.1">
    <property type="nucleotide sequence ID" value="NZ_JBHRTA010000009.1"/>
</dbReference>